<dbReference type="Pfam" id="PF01597">
    <property type="entry name" value="GCV_H"/>
    <property type="match status" value="1"/>
</dbReference>
<dbReference type="InterPro" id="IPR017453">
    <property type="entry name" value="GCV_H_sub"/>
</dbReference>
<sequence length="126" mass="13899">MSEKKFSKKHEWLIVDGEIATIGITKYATEMLGDIVFVELPEKGKNVEKDGHAGVVESTKAASDIYIPISGEITEGNQSIVDNPSAVNEDPEGGAWFFKMKIKNKSDLDSLMSKADYDKFVTENPN</sequence>
<dbReference type="PANTHER" id="PTHR11715:SF3">
    <property type="entry name" value="GLYCINE CLEAVAGE SYSTEM H PROTEIN-RELATED"/>
    <property type="match status" value="1"/>
</dbReference>
<feature type="domain" description="Lipoyl-binding" evidence="3">
    <location>
        <begin position="19"/>
        <end position="101"/>
    </location>
</feature>
<dbReference type="Gene3D" id="2.40.50.100">
    <property type="match status" value="1"/>
</dbReference>
<dbReference type="GO" id="GO:0005829">
    <property type="term" value="C:cytosol"/>
    <property type="evidence" value="ECO:0007669"/>
    <property type="project" value="TreeGrafter"/>
</dbReference>
<comment type="similarity">
    <text evidence="1">Belongs to the GcvH family.</text>
</comment>
<dbReference type="NCBIfam" id="NF002270">
    <property type="entry name" value="PRK01202.1"/>
    <property type="match status" value="1"/>
</dbReference>
<reference evidence="4" key="1">
    <citation type="submission" date="2018-05" db="EMBL/GenBank/DDBJ databases">
        <authorList>
            <person name="Lanie J.A."/>
            <person name="Ng W.-L."/>
            <person name="Kazmierczak K.M."/>
            <person name="Andrzejewski T.M."/>
            <person name="Davidsen T.M."/>
            <person name="Wayne K.J."/>
            <person name="Tettelin H."/>
            <person name="Glass J.I."/>
            <person name="Rusch D."/>
            <person name="Podicherti R."/>
            <person name="Tsui H.-C.T."/>
            <person name="Winkler M.E."/>
        </authorList>
    </citation>
    <scope>NUCLEOTIDE SEQUENCE</scope>
</reference>
<organism evidence="4">
    <name type="scientific">marine metagenome</name>
    <dbReference type="NCBI Taxonomy" id="408172"/>
    <lineage>
        <taxon>unclassified sequences</taxon>
        <taxon>metagenomes</taxon>
        <taxon>ecological metagenomes</taxon>
    </lineage>
</organism>
<protein>
    <recommendedName>
        <fullName evidence="3">Lipoyl-binding domain-containing protein</fullName>
    </recommendedName>
</protein>
<proteinExistence type="inferred from homology"/>
<dbReference type="SUPFAM" id="SSF51230">
    <property type="entry name" value="Single hybrid motif"/>
    <property type="match status" value="1"/>
</dbReference>
<evidence type="ECO:0000259" key="3">
    <source>
        <dbReference type="PROSITE" id="PS50968"/>
    </source>
</evidence>
<dbReference type="PROSITE" id="PS50968">
    <property type="entry name" value="BIOTINYL_LIPOYL"/>
    <property type="match status" value="1"/>
</dbReference>
<evidence type="ECO:0000256" key="1">
    <source>
        <dbReference type="ARBA" id="ARBA00009249"/>
    </source>
</evidence>
<dbReference type="InterPro" id="IPR000089">
    <property type="entry name" value="Biotin_lipoyl"/>
</dbReference>
<dbReference type="PROSITE" id="PS00189">
    <property type="entry name" value="LIPOYL"/>
    <property type="match status" value="1"/>
</dbReference>
<dbReference type="InterPro" id="IPR002930">
    <property type="entry name" value="GCV_H"/>
</dbReference>
<gene>
    <name evidence="4" type="ORF">METZ01_LOCUS60556</name>
</gene>
<dbReference type="InterPro" id="IPR003016">
    <property type="entry name" value="2-oxoA_DH_lipoyl-BS"/>
</dbReference>
<dbReference type="AlphaFoldDB" id="A0A381SUK6"/>
<evidence type="ECO:0000256" key="2">
    <source>
        <dbReference type="ARBA" id="ARBA00022823"/>
    </source>
</evidence>
<dbReference type="InterPro" id="IPR011053">
    <property type="entry name" value="Single_hybrid_motif"/>
</dbReference>
<keyword evidence="2" id="KW-0450">Lipoyl</keyword>
<dbReference type="NCBIfam" id="TIGR00527">
    <property type="entry name" value="gcvH"/>
    <property type="match status" value="1"/>
</dbReference>
<dbReference type="GO" id="GO:0009249">
    <property type="term" value="P:protein lipoylation"/>
    <property type="evidence" value="ECO:0007669"/>
    <property type="project" value="TreeGrafter"/>
</dbReference>
<dbReference type="InterPro" id="IPR033753">
    <property type="entry name" value="GCV_H/Fam206"/>
</dbReference>
<dbReference type="PANTHER" id="PTHR11715">
    <property type="entry name" value="GLYCINE CLEAVAGE SYSTEM H PROTEIN"/>
    <property type="match status" value="1"/>
</dbReference>
<evidence type="ECO:0000313" key="4">
    <source>
        <dbReference type="EMBL" id="SVA07702.1"/>
    </source>
</evidence>
<dbReference type="CDD" id="cd06848">
    <property type="entry name" value="GCS_H"/>
    <property type="match status" value="1"/>
</dbReference>
<accession>A0A381SUK6</accession>
<dbReference type="GO" id="GO:0019464">
    <property type="term" value="P:glycine decarboxylation via glycine cleavage system"/>
    <property type="evidence" value="ECO:0007669"/>
    <property type="project" value="InterPro"/>
</dbReference>
<name>A0A381SUK6_9ZZZZ</name>
<dbReference type="HAMAP" id="MF_00272">
    <property type="entry name" value="GcvH"/>
    <property type="match status" value="1"/>
</dbReference>
<dbReference type="GO" id="GO:0005960">
    <property type="term" value="C:glycine cleavage complex"/>
    <property type="evidence" value="ECO:0007669"/>
    <property type="project" value="InterPro"/>
</dbReference>
<dbReference type="EMBL" id="UINC01003599">
    <property type="protein sequence ID" value="SVA07702.1"/>
    <property type="molecule type" value="Genomic_DNA"/>
</dbReference>